<feature type="domain" description="DUF4440" evidence="2">
    <location>
        <begin position="25"/>
        <end position="133"/>
    </location>
</feature>
<evidence type="ECO:0000256" key="1">
    <source>
        <dbReference type="SAM" id="SignalP"/>
    </source>
</evidence>
<accession>A0A1H5S7D0</accession>
<keyword evidence="4" id="KW-1185">Reference proteome</keyword>
<protein>
    <recommendedName>
        <fullName evidence="2">DUF4440 domain-containing protein</fullName>
    </recommendedName>
</protein>
<proteinExistence type="predicted"/>
<dbReference type="EMBL" id="FNVR01000001">
    <property type="protein sequence ID" value="SEF45727.1"/>
    <property type="molecule type" value="Genomic_DNA"/>
</dbReference>
<sequence length="144" mass="16482">MKLSLLLVFLFITNLAFSQSEKEVDEVLQKMRTALLTEDAATLRKLTSENLSYGHSAGTIENQEEFVAVFEAKNSDYQFWEVSDQTIAFHGKDLAIVRQNVKAEILSKLNGTTNSLNMGLMMIWVKERGEWKLLARQSFRYPQS</sequence>
<dbReference type="AlphaFoldDB" id="A0A1H5S7D0"/>
<dbReference type="Pfam" id="PF14534">
    <property type="entry name" value="DUF4440"/>
    <property type="match status" value="1"/>
</dbReference>
<dbReference type="InterPro" id="IPR032710">
    <property type="entry name" value="NTF2-like_dom_sf"/>
</dbReference>
<name>A0A1H5S7D0_9BACT</name>
<feature type="signal peptide" evidence="1">
    <location>
        <begin position="1"/>
        <end position="18"/>
    </location>
</feature>
<keyword evidence="1" id="KW-0732">Signal</keyword>
<dbReference type="InterPro" id="IPR027843">
    <property type="entry name" value="DUF4440"/>
</dbReference>
<dbReference type="Proteomes" id="UP000236736">
    <property type="component" value="Unassembled WGS sequence"/>
</dbReference>
<dbReference type="STRING" id="1120964.GCA_001313265_02482"/>
<dbReference type="SUPFAM" id="SSF54427">
    <property type="entry name" value="NTF2-like"/>
    <property type="match status" value="1"/>
</dbReference>
<dbReference type="RefSeq" id="WP_103923003.1">
    <property type="nucleotide sequence ID" value="NZ_BBFN01000009.1"/>
</dbReference>
<evidence type="ECO:0000313" key="4">
    <source>
        <dbReference type="Proteomes" id="UP000236736"/>
    </source>
</evidence>
<evidence type="ECO:0000259" key="2">
    <source>
        <dbReference type="Pfam" id="PF14534"/>
    </source>
</evidence>
<organism evidence="3 4">
    <name type="scientific">Algoriphagus boritolerans DSM 17298 = JCM 18970</name>
    <dbReference type="NCBI Taxonomy" id="1120964"/>
    <lineage>
        <taxon>Bacteria</taxon>
        <taxon>Pseudomonadati</taxon>
        <taxon>Bacteroidota</taxon>
        <taxon>Cytophagia</taxon>
        <taxon>Cytophagales</taxon>
        <taxon>Cyclobacteriaceae</taxon>
        <taxon>Algoriphagus</taxon>
    </lineage>
</organism>
<dbReference type="OrthoDB" id="5383110at2"/>
<gene>
    <name evidence="3" type="ORF">SAMN03080598_00288</name>
</gene>
<evidence type="ECO:0000313" key="3">
    <source>
        <dbReference type="EMBL" id="SEF45727.1"/>
    </source>
</evidence>
<reference evidence="4" key="1">
    <citation type="submission" date="2016-10" db="EMBL/GenBank/DDBJ databases">
        <authorList>
            <person name="Varghese N."/>
            <person name="Submissions S."/>
        </authorList>
    </citation>
    <scope>NUCLEOTIDE SEQUENCE [LARGE SCALE GENOMIC DNA]</scope>
    <source>
        <strain evidence="4">DSM 17298</strain>
    </source>
</reference>
<dbReference type="Gene3D" id="3.10.450.50">
    <property type="match status" value="1"/>
</dbReference>
<feature type="chain" id="PRO_5009283722" description="DUF4440 domain-containing protein" evidence="1">
    <location>
        <begin position="19"/>
        <end position="144"/>
    </location>
</feature>